<keyword evidence="3" id="KW-1185">Reference proteome</keyword>
<dbReference type="Pfam" id="PF08518">
    <property type="entry name" value="GIT_SHD"/>
    <property type="match status" value="1"/>
</dbReference>
<evidence type="ECO:0000259" key="1">
    <source>
        <dbReference type="SMART" id="SM00555"/>
    </source>
</evidence>
<dbReference type="InterPro" id="IPR013724">
    <property type="entry name" value="GIT_SHD"/>
</dbReference>
<evidence type="ECO:0000313" key="2">
    <source>
        <dbReference type="EMBL" id="OQS53882.1"/>
    </source>
</evidence>
<sequence>MLSECNWNVRQKLIDYLGNDVSNYNITGRQKEAIEKLLKLPSIKFTELCDDVVNEVNRREGCDEVDKSRPMFERLASLAEEKFKNLVIDVLLVYNYRYSPENNNSEINNIKDENTINTQKAAEVLENMEKTYNAENFIKNTEGLTFYNKLKEYLYYSKKYVKDTKITEYVDRCIENRMESDCCDFIETIAYPEKLIKKLKESKNYSEEAANLEQITKNNSDGDFKKNYTHFLEAITKNIQPYKKVFVYEEEVGVFCNILQQILTNNSEIDLEKVKKEQIIPAVDSILTKSKNIDEEMINNLKMRRFLAEGISNSGSRNDSMLLILEIAKNVNEIAKYGN</sequence>
<proteinExistence type="predicted"/>
<dbReference type="OrthoDB" id="5588096at2759"/>
<feature type="domain" description="GIT Spa2 homology (SHD)" evidence="1">
    <location>
        <begin position="33"/>
        <end position="63"/>
    </location>
</feature>
<dbReference type="VEuPathDB" id="MicrosporidiaDB:EHP00_704"/>
<dbReference type="SMART" id="SM00555">
    <property type="entry name" value="GIT"/>
    <property type="match status" value="1"/>
</dbReference>
<name>A0A1W0E3T8_9MICR</name>
<accession>A0A1W0E3T8</accession>
<evidence type="ECO:0000313" key="3">
    <source>
        <dbReference type="Proteomes" id="UP000192758"/>
    </source>
</evidence>
<dbReference type="EMBL" id="MNPJ01000024">
    <property type="protein sequence ID" value="OQS53882.1"/>
    <property type="molecule type" value="Genomic_DNA"/>
</dbReference>
<protein>
    <recommendedName>
        <fullName evidence="1">GIT Spa2 homology (SHD) domain-containing protein</fullName>
    </recommendedName>
</protein>
<organism evidence="2 3">
    <name type="scientific">Ecytonucleospora hepatopenaei</name>
    <dbReference type="NCBI Taxonomy" id="646526"/>
    <lineage>
        <taxon>Eukaryota</taxon>
        <taxon>Fungi</taxon>
        <taxon>Fungi incertae sedis</taxon>
        <taxon>Microsporidia</taxon>
        <taxon>Enterocytozoonidae</taxon>
        <taxon>Ecytonucleospora</taxon>
    </lineage>
</organism>
<comment type="caution">
    <text evidence="2">The sequence shown here is derived from an EMBL/GenBank/DDBJ whole genome shotgun (WGS) entry which is preliminary data.</text>
</comment>
<dbReference type="Proteomes" id="UP000192758">
    <property type="component" value="Unassembled WGS sequence"/>
</dbReference>
<reference evidence="2 3" key="1">
    <citation type="journal article" date="2017" name="Environ. Microbiol.">
        <title>Decay of the glycolytic pathway and adaptation to intranuclear parasitism within Enterocytozoonidae microsporidia.</title>
        <authorList>
            <person name="Wiredu Boakye D."/>
            <person name="Jaroenlak P."/>
            <person name="Prachumwat A."/>
            <person name="Williams T.A."/>
            <person name="Bateman K.S."/>
            <person name="Itsathitphaisarn O."/>
            <person name="Sritunyalucksana K."/>
            <person name="Paszkiewicz K.H."/>
            <person name="Moore K.A."/>
            <person name="Stentiford G.D."/>
            <person name="Williams B.A."/>
        </authorList>
    </citation>
    <scope>NUCLEOTIDE SEQUENCE [LARGE SCALE GENOMIC DNA]</scope>
    <source>
        <strain evidence="2 3">TH1</strain>
    </source>
</reference>
<dbReference type="AlphaFoldDB" id="A0A1W0E3T8"/>
<gene>
    <name evidence="2" type="ORF">EHP00_704</name>
</gene>